<dbReference type="Proteomes" id="UP000184268">
    <property type="component" value="Unassembled WGS sequence"/>
</dbReference>
<organism evidence="3 4">
    <name type="scientific">Ferrimonas marina</name>
    <dbReference type="NCBI Taxonomy" id="299255"/>
    <lineage>
        <taxon>Bacteria</taxon>
        <taxon>Pseudomonadati</taxon>
        <taxon>Pseudomonadota</taxon>
        <taxon>Gammaproteobacteria</taxon>
        <taxon>Alteromonadales</taxon>
        <taxon>Ferrimonadaceae</taxon>
        <taxon>Ferrimonas</taxon>
    </lineage>
</organism>
<feature type="compositionally biased region" description="Acidic residues" evidence="2">
    <location>
        <begin position="322"/>
        <end position="341"/>
    </location>
</feature>
<evidence type="ECO:0000313" key="4">
    <source>
        <dbReference type="Proteomes" id="UP000184268"/>
    </source>
</evidence>
<feature type="region of interest" description="Disordered" evidence="2">
    <location>
        <begin position="303"/>
        <end position="341"/>
    </location>
</feature>
<gene>
    <name evidence="3" type="ORF">SAMN02745129_2901</name>
</gene>
<keyword evidence="4" id="KW-1185">Reference proteome</keyword>
<evidence type="ECO:0000256" key="1">
    <source>
        <dbReference type="SAM" id="Coils"/>
    </source>
</evidence>
<reference evidence="3 4" key="1">
    <citation type="submission" date="2016-11" db="EMBL/GenBank/DDBJ databases">
        <authorList>
            <person name="Jaros S."/>
            <person name="Januszkiewicz K."/>
            <person name="Wedrychowicz H."/>
        </authorList>
    </citation>
    <scope>NUCLEOTIDE SEQUENCE [LARGE SCALE GENOMIC DNA]</scope>
    <source>
        <strain evidence="3 4">DSM 16917</strain>
    </source>
</reference>
<protein>
    <submittedName>
        <fullName evidence="3">Uncharacterized protein</fullName>
    </submittedName>
</protein>
<keyword evidence="1" id="KW-0175">Coiled coil</keyword>
<accession>A0A1M5VPJ9</accession>
<name>A0A1M5VPJ9_9GAMM</name>
<feature type="coiled-coil region" evidence="1">
    <location>
        <begin position="93"/>
        <end position="123"/>
    </location>
</feature>
<evidence type="ECO:0000256" key="2">
    <source>
        <dbReference type="SAM" id="MobiDB-lite"/>
    </source>
</evidence>
<sequence length="341" mass="38788">MLLLGLAGCASQPSVDPATQNPDKQQAQIDAVWSRIDALEGPLQDEELAWFATAQMRRANSTWQDARQQYQLYAQTPERMYERLGVFSTRSRYQASQESLEDAEKLVQQAQEIRDQAKEQLAEPFHNREVLRSLDAQSLHSTTYQQLDEQLKSLVDNIASGRLSRALSAQPALLKAQRELEVRTVRDIYLTPHRRELERQKNEGLDQTAPASYEQASQRLEAAWKHVEAFPRDLDTVAAQAEATRFALAHSRHLGQDLQSLDKADRAERESYLLGLETQLAQLSHSLGMEDLRDRPLKQQLKELNKVLQKQMRQPEAGLVEPEADPDEQDGEEAALAEQEQ</sequence>
<dbReference type="EMBL" id="FQXG01000004">
    <property type="protein sequence ID" value="SHH77189.1"/>
    <property type="molecule type" value="Genomic_DNA"/>
</dbReference>
<proteinExistence type="predicted"/>
<dbReference type="AlphaFoldDB" id="A0A1M5VPJ9"/>
<evidence type="ECO:0000313" key="3">
    <source>
        <dbReference type="EMBL" id="SHH77189.1"/>
    </source>
</evidence>
<dbReference type="STRING" id="299255.SAMN02745129_2901"/>